<dbReference type="AlphaFoldDB" id="A0AAE3DCV6"/>
<dbReference type="PANTHER" id="PTHR10357">
    <property type="entry name" value="ALPHA-AMYLASE FAMILY MEMBER"/>
    <property type="match status" value="1"/>
</dbReference>
<dbReference type="SMART" id="SM01065">
    <property type="entry name" value="CBM_2"/>
    <property type="match status" value="1"/>
</dbReference>
<feature type="signal peptide" evidence="8">
    <location>
        <begin position="1"/>
        <end position="27"/>
    </location>
</feature>
<dbReference type="InterPro" id="IPR006047">
    <property type="entry name" value="GH13_cat_dom"/>
</dbReference>
<evidence type="ECO:0000256" key="1">
    <source>
        <dbReference type="ARBA" id="ARBA00001913"/>
    </source>
</evidence>
<dbReference type="GO" id="GO:0030245">
    <property type="term" value="P:cellulose catabolic process"/>
    <property type="evidence" value="ECO:0007669"/>
    <property type="project" value="UniProtKB-KW"/>
</dbReference>
<evidence type="ECO:0000313" key="10">
    <source>
        <dbReference type="EMBL" id="MCC2128152.1"/>
    </source>
</evidence>
<evidence type="ECO:0000259" key="9">
    <source>
        <dbReference type="PROSITE" id="PS51166"/>
    </source>
</evidence>
<comment type="caution">
    <text evidence="10">The sequence shown here is derived from an EMBL/GenBank/DDBJ whole genome shotgun (WGS) entry which is preliminary data.</text>
</comment>
<dbReference type="InterPro" id="IPR031319">
    <property type="entry name" value="A-amylase_C"/>
</dbReference>
<dbReference type="InterPro" id="IPR014756">
    <property type="entry name" value="Ig_E-set"/>
</dbReference>
<evidence type="ECO:0000256" key="4">
    <source>
        <dbReference type="ARBA" id="ARBA00022729"/>
    </source>
</evidence>
<dbReference type="Gene3D" id="2.60.40.10">
    <property type="entry name" value="Immunoglobulins"/>
    <property type="match status" value="2"/>
</dbReference>
<reference evidence="10" key="1">
    <citation type="submission" date="2021-10" db="EMBL/GenBank/DDBJ databases">
        <title>Anaerobic single-cell dispensing facilitates the cultivation of human gut bacteria.</title>
        <authorList>
            <person name="Afrizal A."/>
        </authorList>
    </citation>
    <scope>NUCLEOTIDE SEQUENCE</scope>
    <source>
        <strain evidence="10">CLA-AA-H272</strain>
    </source>
</reference>
<dbReference type="PROSITE" id="PS51166">
    <property type="entry name" value="CBM20"/>
    <property type="match status" value="1"/>
</dbReference>
<dbReference type="Pfam" id="PF00686">
    <property type="entry name" value="CBM_20"/>
    <property type="match status" value="1"/>
</dbReference>
<feature type="domain" description="CBM20" evidence="9">
    <location>
        <begin position="640"/>
        <end position="745"/>
    </location>
</feature>
<name>A0AAE3DCV6_9FIRM</name>
<feature type="chain" id="PRO_5042088714" evidence="8">
    <location>
        <begin position="28"/>
        <end position="746"/>
    </location>
</feature>
<dbReference type="GO" id="GO:2001070">
    <property type="term" value="F:starch binding"/>
    <property type="evidence" value="ECO:0007669"/>
    <property type="project" value="InterPro"/>
</dbReference>
<dbReference type="RefSeq" id="WP_302927585.1">
    <property type="nucleotide sequence ID" value="NZ_JAJEPW010000002.1"/>
</dbReference>
<dbReference type="InterPro" id="IPR017853">
    <property type="entry name" value="GH"/>
</dbReference>
<dbReference type="Pfam" id="PF02806">
    <property type="entry name" value="Alpha-amylase_C"/>
    <property type="match status" value="1"/>
</dbReference>
<dbReference type="Proteomes" id="UP001199319">
    <property type="component" value="Unassembled WGS sequence"/>
</dbReference>
<accession>A0AAE3DCV6</accession>
<comment type="cofactor">
    <cofactor evidence="1">
        <name>Ca(2+)</name>
        <dbReference type="ChEBI" id="CHEBI:29108"/>
    </cofactor>
</comment>
<evidence type="ECO:0000256" key="6">
    <source>
        <dbReference type="ARBA" id="ARBA00023001"/>
    </source>
</evidence>
<dbReference type="InterPro" id="IPR013783">
    <property type="entry name" value="Ig-like_fold"/>
</dbReference>
<dbReference type="CDD" id="cd05467">
    <property type="entry name" value="CBM20"/>
    <property type="match status" value="1"/>
</dbReference>
<dbReference type="SMART" id="SM00632">
    <property type="entry name" value="Aamy_C"/>
    <property type="match status" value="1"/>
</dbReference>
<evidence type="ECO:0000256" key="5">
    <source>
        <dbReference type="ARBA" id="ARBA00022837"/>
    </source>
</evidence>
<organism evidence="10 11">
    <name type="scientific">Brotocaccenecus cirricatena</name>
    <dbReference type="NCBI Taxonomy" id="3064195"/>
    <lineage>
        <taxon>Bacteria</taxon>
        <taxon>Bacillati</taxon>
        <taxon>Bacillota</taxon>
        <taxon>Clostridia</taxon>
        <taxon>Eubacteriales</taxon>
        <taxon>Oscillospiraceae</taxon>
        <taxon>Brotocaccenecus</taxon>
    </lineage>
</organism>
<dbReference type="CDD" id="cd11320">
    <property type="entry name" value="AmyAc_AmyMalt_CGTase_like"/>
    <property type="match status" value="1"/>
</dbReference>
<sequence length="746" mass="81490">MKKAKRILAVVIVVAILISVKVSSASASVDAAVHTPYSQNTSTLSNDYLGPVTSKDVIYQIITDRFYDGDTSNNIPSGFNPSLFDGTGTDIRLYQGGDWKGIIDKIPYLKSMGITAVWISAPYENRDTVTDDGWTSYHGYHARNYFTTNKHYGTMADFTDMKNALTGAGIKLVIDFVSNHSSDSRYDGRLYEPDKDASGIYTFDSNGDPIDYNNDGQIENLVADPNNDTNGWFHHLGDRGTDNSTFGYRFKELANLADYSQENAQVAAYLEEAMKFWASKGISGIRHDATLHMNPAFVKNAKDAVDSVSGPLSHFGEFFIGKPDSKYSEYASFPDRTGVNDLDFEFYNTVDSTFGNFSQNMTAFAEMLVYTANDYTYENQAVTFIDNHDVTRFRFIQQDDRPYHAAIAALMTCRGIPNIYYGTEQYLSAADSGAGRIYMGAVSNFGQTTATQLIKALSDLRQENDALAYGTTQILYSSADVIVYSRQFFSKQVVVAINRHPTQAYAIPSLVTSLPNGTYSDVLSGLLYGEGITVSNGTIPSFTLTGGEVCVWSHNPVMDPDIPCIGDVISTMGRAGNTVYIYGRGLGGTPTVKFGSAVATVVSSSDTLIEVLVPGSATVGENTITVTKGSNVSNGFKYTVLSGDPNQVIFHVNASTNYGETIHIVGSIPELGSWDTNKCTEAMMCPNYPEWFLHVSVPAGTTFSFKFIKKDANGNVTWEHSPNRVFTSSSSLTGTADTPVYTWGSN</sequence>
<evidence type="ECO:0000256" key="2">
    <source>
        <dbReference type="ARBA" id="ARBA00008061"/>
    </source>
</evidence>
<proteinExistence type="inferred from homology"/>
<dbReference type="InterPro" id="IPR013780">
    <property type="entry name" value="Glyco_hydro_b"/>
</dbReference>
<dbReference type="SUPFAM" id="SSF81296">
    <property type="entry name" value="E set domains"/>
    <property type="match status" value="1"/>
</dbReference>
<evidence type="ECO:0000256" key="7">
    <source>
        <dbReference type="RuleBase" id="RU003615"/>
    </source>
</evidence>
<keyword evidence="6" id="KW-0119">Carbohydrate metabolism</keyword>
<dbReference type="GO" id="GO:0046872">
    <property type="term" value="F:metal ion binding"/>
    <property type="evidence" value="ECO:0007669"/>
    <property type="project" value="UniProtKB-KW"/>
</dbReference>
<keyword evidence="4 8" id="KW-0732">Signal</keyword>
<keyword evidence="11" id="KW-1185">Reference proteome</keyword>
<dbReference type="InterPro" id="IPR006048">
    <property type="entry name" value="A-amylase/branching_C"/>
</dbReference>
<evidence type="ECO:0000256" key="8">
    <source>
        <dbReference type="SAM" id="SignalP"/>
    </source>
</evidence>
<evidence type="ECO:0000256" key="3">
    <source>
        <dbReference type="ARBA" id="ARBA00022723"/>
    </source>
</evidence>
<keyword evidence="6" id="KW-0136">Cellulose degradation</keyword>
<keyword evidence="5" id="KW-0106">Calcium</keyword>
<dbReference type="Gene3D" id="2.60.40.1180">
    <property type="entry name" value="Golgi alpha-mannosidase II"/>
    <property type="match status" value="1"/>
</dbReference>
<dbReference type="GO" id="GO:0004556">
    <property type="term" value="F:alpha-amylase activity"/>
    <property type="evidence" value="ECO:0007669"/>
    <property type="project" value="InterPro"/>
</dbReference>
<dbReference type="Pfam" id="PF01833">
    <property type="entry name" value="TIG"/>
    <property type="match status" value="1"/>
</dbReference>
<gene>
    <name evidence="10" type="ORF">LKD37_01230</name>
</gene>
<dbReference type="InterPro" id="IPR013784">
    <property type="entry name" value="Carb-bd-like_fold"/>
</dbReference>
<dbReference type="Pfam" id="PF00128">
    <property type="entry name" value="Alpha-amylase"/>
    <property type="match status" value="1"/>
</dbReference>
<dbReference type="SUPFAM" id="SSF51445">
    <property type="entry name" value="(Trans)glycosidases"/>
    <property type="match status" value="1"/>
</dbReference>
<keyword evidence="6" id="KW-0624">Polysaccharide degradation</keyword>
<dbReference type="InterPro" id="IPR002909">
    <property type="entry name" value="IPT_dom"/>
</dbReference>
<dbReference type="SMART" id="SM00642">
    <property type="entry name" value="Aamy"/>
    <property type="match status" value="1"/>
</dbReference>
<dbReference type="SUPFAM" id="SSF51011">
    <property type="entry name" value="Glycosyl hydrolase domain"/>
    <property type="match status" value="1"/>
</dbReference>
<dbReference type="PRINTS" id="PR00110">
    <property type="entry name" value="ALPHAAMYLASE"/>
</dbReference>
<dbReference type="Gene3D" id="3.20.20.80">
    <property type="entry name" value="Glycosidases"/>
    <property type="match status" value="1"/>
</dbReference>
<dbReference type="SUPFAM" id="SSF49452">
    <property type="entry name" value="Starch-binding domain-like"/>
    <property type="match status" value="1"/>
</dbReference>
<dbReference type="InterPro" id="IPR006046">
    <property type="entry name" value="Alpha_amylase"/>
</dbReference>
<dbReference type="EMBL" id="JAJEPW010000002">
    <property type="protein sequence ID" value="MCC2128152.1"/>
    <property type="molecule type" value="Genomic_DNA"/>
</dbReference>
<comment type="similarity">
    <text evidence="2 7">Belongs to the glycosyl hydrolase 13 family.</text>
</comment>
<dbReference type="InterPro" id="IPR002044">
    <property type="entry name" value="CBM20"/>
</dbReference>
<dbReference type="PANTHER" id="PTHR10357:SF215">
    <property type="entry name" value="ALPHA-AMYLASE 1"/>
    <property type="match status" value="1"/>
</dbReference>
<evidence type="ECO:0000313" key="11">
    <source>
        <dbReference type="Proteomes" id="UP001199319"/>
    </source>
</evidence>
<protein>
    <submittedName>
        <fullName evidence="10">Alpha amylase C-terminal domain-containing protein</fullName>
    </submittedName>
</protein>
<keyword evidence="3" id="KW-0479">Metal-binding</keyword>